<comment type="caution">
    <text evidence="2">The sequence shown here is derived from an EMBL/GenBank/DDBJ whole genome shotgun (WGS) entry which is preliminary data.</text>
</comment>
<sequence>MRPLRFSGCVGLWVYLQAALVLQFNHIPVVTAVEVEIPLKPDLRDYFKLNFKAFLTIGHQIDKLKIIRDQKCPTGDPSDLAYPKIIANDHFSSSLSYMVRKLRLAEDQLSQVLKLMQEYYISDPTKLRELLGRYNFHDITTAEAARDQLVLYRELFAEDIPVFGRFSTWLEKVPGQMQPHVNDMTKNLLQLSWKIEGATEADFTKDRKLKVDTDARNTTLERFQDVDFRADSGRAAAIAAAQWGEENLTYQFKQYAHNDFPVAAVFLKMQKWYDCWEAPLSTIVSILANRLGPFPRWERED</sequence>
<feature type="chain" id="PRO_5041090554" evidence="1">
    <location>
        <begin position="33"/>
        <end position="301"/>
    </location>
</feature>
<name>A0A6G1LVK5_ORBOL</name>
<evidence type="ECO:0000313" key="3">
    <source>
        <dbReference type="Proteomes" id="UP000472727"/>
    </source>
</evidence>
<accession>A0A6G1LVK5</accession>
<dbReference type="Proteomes" id="UP000472727">
    <property type="component" value="Unassembled WGS sequence"/>
</dbReference>
<keyword evidence="1" id="KW-0732">Signal</keyword>
<dbReference type="EMBL" id="WIWS01000026">
    <property type="protein sequence ID" value="KAF3222225.1"/>
    <property type="molecule type" value="Genomic_DNA"/>
</dbReference>
<reference evidence="2 3" key="1">
    <citation type="submission" date="2019-06" db="EMBL/GenBank/DDBJ databases">
        <authorList>
            <person name="Palmer J.M."/>
        </authorList>
    </citation>
    <scope>NUCLEOTIDE SEQUENCE [LARGE SCALE GENOMIC DNA]</scope>
    <source>
        <strain evidence="2 3">TWF106</strain>
    </source>
</reference>
<feature type="signal peptide" evidence="1">
    <location>
        <begin position="1"/>
        <end position="32"/>
    </location>
</feature>
<dbReference type="AlphaFoldDB" id="A0A6G1LVK5"/>
<organism evidence="2 3">
    <name type="scientific">Orbilia oligospora</name>
    <name type="common">Nematode-trapping fungus</name>
    <name type="synonym">Arthrobotrys oligospora</name>
    <dbReference type="NCBI Taxonomy" id="2813651"/>
    <lineage>
        <taxon>Eukaryota</taxon>
        <taxon>Fungi</taxon>
        <taxon>Dikarya</taxon>
        <taxon>Ascomycota</taxon>
        <taxon>Pezizomycotina</taxon>
        <taxon>Orbiliomycetes</taxon>
        <taxon>Orbiliales</taxon>
        <taxon>Orbiliaceae</taxon>
        <taxon>Orbilia</taxon>
    </lineage>
</organism>
<evidence type="ECO:0000313" key="2">
    <source>
        <dbReference type="EMBL" id="KAF3222225.1"/>
    </source>
</evidence>
<protein>
    <submittedName>
        <fullName evidence="2">Uncharacterized protein</fullName>
    </submittedName>
</protein>
<gene>
    <name evidence="2" type="ORF">TWF106_005642</name>
</gene>
<proteinExistence type="predicted"/>
<evidence type="ECO:0000256" key="1">
    <source>
        <dbReference type="SAM" id="SignalP"/>
    </source>
</evidence>